<comment type="caution">
    <text evidence="2">The sequence shown here is derived from an EMBL/GenBank/DDBJ whole genome shotgun (WGS) entry which is preliminary data.</text>
</comment>
<evidence type="ECO:0000313" key="3">
    <source>
        <dbReference type="Proteomes" id="UP000294746"/>
    </source>
</evidence>
<dbReference type="EMBL" id="SLXV01000001">
    <property type="protein sequence ID" value="TCP70638.1"/>
    <property type="molecule type" value="Genomic_DNA"/>
</dbReference>
<dbReference type="Proteomes" id="UP000294746">
    <property type="component" value="Unassembled WGS sequence"/>
</dbReference>
<protein>
    <submittedName>
        <fullName evidence="2">Stage III sporulation protein AH</fullName>
    </submittedName>
</protein>
<sequence length="192" mass="21315">MNMNKQTIWLVTMLSLMVVLSAYYIVSGPVEPAGQMAKKAQEILNKGDVAVDIKAATKPASATAKTDTKDAAQQKGSNYFVGHQLNREYLRQQLLEENYKMMMDPKATKNQLESASKKVEQLNKTEKQESVLEDLICKELKFTDAVVVTNEDHVDVIVKSAKLTPSQVVKVMDLVKQNSNIEGLQVTVSSHS</sequence>
<dbReference type="Pfam" id="PF12685">
    <property type="entry name" value="SpoIIIAH"/>
    <property type="match status" value="1"/>
</dbReference>
<dbReference type="AlphaFoldDB" id="A0A4R2S273"/>
<keyword evidence="1" id="KW-1133">Transmembrane helix</keyword>
<dbReference type="Gene3D" id="1.10.287.4300">
    <property type="entry name" value="Stage III sporulation protein AH-like"/>
    <property type="match status" value="1"/>
</dbReference>
<keyword evidence="3" id="KW-1185">Reference proteome</keyword>
<dbReference type="OrthoDB" id="2939102at2"/>
<dbReference type="InterPro" id="IPR038503">
    <property type="entry name" value="SpoIIIAH_sf"/>
</dbReference>
<feature type="transmembrane region" description="Helical" evidence="1">
    <location>
        <begin position="7"/>
        <end position="26"/>
    </location>
</feature>
<keyword evidence="1" id="KW-0472">Membrane</keyword>
<dbReference type="InterPro" id="IPR024232">
    <property type="entry name" value="SpoIIIAH"/>
</dbReference>
<proteinExistence type="predicted"/>
<dbReference type="RefSeq" id="WP_131847223.1">
    <property type="nucleotide sequence ID" value="NZ_SLXV01000001.1"/>
</dbReference>
<reference evidence="2 3" key="1">
    <citation type="submission" date="2019-03" db="EMBL/GenBank/DDBJ databases">
        <title>Genomic Encyclopedia of Type Strains, Phase IV (KMG-IV): sequencing the most valuable type-strain genomes for metagenomic binning, comparative biology and taxonomic classification.</title>
        <authorList>
            <person name="Goeker M."/>
        </authorList>
    </citation>
    <scope>NUCLEOTIDE SEQUENCE [LARGE SCALE GENOMIC DNA]</scope>
    <source>
        <strain evidence="2 3">DSM 46831</strain>
    </source>
</reference>
<gene>
    <name evidence="2" type="ORF">EDD57_10180</name>
</gene>
<keyword evidence="1" id="KW-0812">Transmembrane</keyword>
<organism evidence="2 3">
    <name type="scientific">Baia soyae</name>
    <dbReference type="NCBI Taxonomy" id="1544746"/>
    <lineage>
        <taxon>Bacteria</taxon>
        <taxon>Bacillati</taxon>
        <taxon>Bacillota</taxon>
        <taxon>Bacilli</taxon>
        <taxon>Bacillales</taxon>
        <taxon>Thermoactinomycetaceae</taxon>
        <taxon>Baia</taxon>
    </lineage>
</organism>
<name>A0A4R2S273_9BACL</name>
<accession>A0A4R2S273</accession>
<evidence type="ECO:0000313" key="2">
    <source>
        <dbReference type="EMBL" id="TCP70638.1"/>
    </source>
</evidence>
<evidence type="ECO:0000256" key="1">
    <source>
        <dbReference type="SAM" id="Phobius"/>
    </source>
</evidence>